<evidence type="ECO:0000313" key="2">
    <source>
        <dbReference type="Proteomes" id="UP000755104"/>
    </source>
</evidence>
<name>A0ABS7J689_9SPHN</name>
<comment type="caution">
    <text evidence="1">The sequence shown here is derived from an EMBL/GenBank/DDBJ whole genome shotgun (WGS) entry which is preliminary data.</text>
</comment>
<sequence>MLQVVETGLEPDDEYEILDAALTELLERAGVDVDEEEIIGLLLAYNRQLRIALGLPVEVPS</sequence>
<protein>
    <recommendedName>
        <fullName evidence="3">Transcriptional regulator</fullName>
    </recommendedName>
</protein>
<dbReference type="EMBL" id="JAIGNO010000005">
    <property type="protein sequence ID" value="MBX7482840.1"/>
    <property type="molecule type" value="Genomic_DNA"/>
</dbReference>
<evidence type="ECO:0008006" key="3">
    <source>
        <dbReference type="Google" id="ProtNLM"/>
    </source>
</evidence>
<gene>
    <name evidence="1" type="ORF">K3174_09860</name>
</gene>
<organism evidence="1 2">
    <name type="scientific">Qipengyuania qiaonensis</name>
    <dbReference type="NCBI Taxonomy" id="2867240"/>
    <lineage>
        <taxon>Bacteria</taxon>
        <taxon>Pseudomonadati</taxon>
        <taxon>Pseudomonadota</taxon>
        <taxon>Alphaproteobacteria</taxon>
        <taxon>Sphingomonadales</taxon>
        <taxon>Erythrobacteraceae</taxon>
        <taxon>Qipengyuania</taxon>
    </lineage>
</organism>
<dbReference type="Proteomes" id="UP000755104">
    <property type="component" value="Unassembled WGS sequence"/>
</dbReference>
<proteinExistence type="predicted"/>
<accession>A0ABS7J689</accession>
<reference evidence="1 2" key="1">
    <citation type="submission" date="2021-08" db="EMBL/GenBank/DDBJ databases">
        <title>Comparative Genomics Analysis of the Genus Qipengyuania Reveals Extensive Genetic Diversity and Metabolic Versatility, Including the Description of Fifteen Novel Species.</title>
        <authorList>
            <person name="Liu Y."/>
        </authorList>
    </citation>
    <scope>NUCLEOTIDE SEQUENCE [LARGE SCALE GENOMIC DNA]</scope>
    <source>
        <strain evidence="1 2">6D47A</strain>
    </source>
</reference>
<keyword evidence="2" id="KW-1185">Reference proteome</keyword>
<evidence type="ECO:0000313" key="1">
    <source>
        <dbReference type="EMBL" id="MBX7482840.1"/>
    </source>
</evidence>